<reference evidence="11 12" key="1">
    <citation type="journal article" date="2020" name="G3 (Bethesda)">
        <title>Draft Genome of the Common Snapping Turtle, Chelydra serpentina, a Model for Phenotypic Plasticity in Reptiles.</title>
        <authorList>
            <person name="Das D."/>
            <person name="Singh S.K."/>
            <person name="Bierstedt J."/>
            <person name="Erickson A."/>
            <person name="Galli G.L.J."/>
            <person name="Crossley D.A. 2nd"/>
            <person name="Rhen T."/>
        </authorList>
    </citation>
    <scope>NUCLEOTIDE SEQUENCE [LARGE SCALE GENOMIC DNA]</scope>
    <source>
        <strain evidence="11">KW</strain>
    </source>
</reference>
<evidence type="ECO:0000256" key="1">
    <source>
        <dbReference type="ARBA" id="ARBA00004123"/>
    </source>
</evidence>
<sequence length="217" mass="24217">MYKCLWPNCGKVLRSIVGIKRHIKTQHLGDGTDSDQRRREEDFYYTEVQVKEEAAPESATSPTFGSSPIVIQQALAKPEALALDQATLESHLPNSALSQSAPSSFWHIQADHAYQALPSIQIPVSPHIFTSISWAAATSTIPSLSPVRSRSLSFSEHQQPTPMLKSHLIVASPPRAPSGTRKVRGEAKKCRKVYGIEHRDQWCTACRWKKACQRFLD</sequence>
<name>A0A8T1RZY5_CHESE</name>
<evidence type="ECO:0000256" key="9">
    <source>
        <dbReference type="PROSITE-ProRule" id="PRU00042"/>
    </source>
</evidence>
<evidence type="ECO:0000313" key="11">
    <source>
        <dbReference type="EMBL" id="KAG6922148.1"/>
    </source>
</evidence>
<dbReference type="InterPro" id="IPR052253">
    <property type="entry name" value="CR1/CR2-DNA-binding_regulator"/>
</dbReference>
<comment type="subcellular location">
    <subcellularLocation>
        <location evidence="1">Nucleus</location>
    </subcellularLocation>
</comment>
<gene>
    <name evidence="11" type="primary">ZNF395</name>
    <name evidence="11" type="ORF">G0U57_003601</name>
</gene>
<dbReference type="GO" id="GO:0003700">
    <property type="term" value="F:DNA-binding transcription factor activity"/>
    <property type="evidence" value="ECO:0007669"/>
    <property type="project" value="TreeGrafter"/>
</dbReference>
<keyword evidence="7" id="KW-0804">Transcription</keyword>
<comment type="caution">
    <text evidence="11">The sequence shown here is derived from an EMBL/GenBank/DDBJ whole genome shotgun (WGS) entry which is preliminary data.</text>
</comment>
<evidence type="ECO:0000256" key="5">
    <source>
        <dbReference type="ARBA" id="ARBA00023015"/>
    </source>
</evidence>
<dbReference type="PROSITE" id="PS50157">
    <property type="entry name" value="ZINC_FINGER_C2H2_2"/>
    <property type="match status" value="1"/>
</dbReference>
<dbReference type="EMBL" id="JAHGAV010001473">
    <property type="protein sequence ID" value="KAG6922148.1"/>
    <property type="molecule type" value="Genomic_DNA"/>
</dbReference>
<keyword evidence="2" id="KW-0479">Metal-binding</keyword>
<evidence type="ECO:0000313" key="12">
    <source>
        <dbReference type="Proteomes" id="UP000765507"/>
    </source>
</evidence>
<dbReference type="GO" id="GO:0000978">
    <property type="term" value="F:RNA polymerase II cis-regulatory region sequence-specific DNA binding"/>
    <property type="evidence" value="ECO:0007669"/>
    <property type="project" value="TreeGrafter"/>
</dbReference>
<evidence type="ECO:0000256" key="2">
    <source>
        <dbReference type="ARBA" id="ARBA00022723"/>
    </source>
</evidence>
<dbReference type="GO" id="GO:0008270">
    <property type="term" value="F:zinc ion binding"/>
    <property type="evidence" value="ECO:0007669"/>
    <property type="project" value="UniProtKB-KW"/>
</dbReference>
<dbReference type="OrthoDB" id="5950721at2759"/>
<protein>
    <submittedName>
        <fullName evidence="11">Zinc finger protein 395</fullName>
    </submittedName>
</protein>
<dbReference type="PROSITE" id="PS00028">
    <property type="entry name" value="ZINC_FINGER_C2H2_1"/>
    <property type="match status" value="1"/>
</dbReference>
<keyword evidence="3 9" id="KW-0863">Zinc-finger</keyword>
<dbReference type="Proteomes" id="UP000765507">
    <property type="component" value="Unassembled WGS sequence"/>
</dbReference>
<evidence type="ECO:0000256" key="6">
    <source>
        <dbReference type="ARBA" id="ARBA00023125"/>
    </source>
</evidence>
<dbReference type="GO" id="GO:0006357">
    <property type="term" value="P:regulation of transcription by RNA polymerase II"/>
    <property type="evidence" value="ECO:0007669"/>
    <property type="project" value="TreeGrafter"/>
</dbReference>
<evidence type="ECO:0000256" key="7">
    <source>
        <dbReference type="ARBA" id="ARBA00023163"/>
    </source>
</evidence>
<feature type="domain" description="C2H2-type" evidence="10">
    <location>
        <begin position="2"/>
        <end position="32"/>
    </location>
</feature>
<evidence type="ECO:0000259" key="10">
    <source>
        <dbReference type="PROSITE" id="PS50157"/>
    </source>
</evidence>
<keyword evidence="4" id="KW-0862">Zinc</keyword>
<dbReference type="SMART" id="SM01366">
    <property type="entry name" value="c-clamp"/>
    <property type="match status" value="1"/>
</dbReference>
<dbReference type="AlphaFoldDB" id="A0A8T1RZY5"/>
<evidence type="ECO:0000256" key="8">
    <source>
        <dbReference type="ARBA" id="ARBA00023242"/>
    </source>
</evidence>
<dbReference type="InterPro" id="IPR013087">
    <property type="entry name" value="Znf_C2H2_type"/>
</dbReference>
<keyword evidence="5" id="KW-0805">Transcription regulation</keyword>
<accession>A0A8T1RZY5</accession>
<evidence type="ECO:0000256" key="4">
    <source>
        <dbReference type="ARBA" id="ARBA00022833"/>
    </source>
</evidence>
<proteinExistence type="predicted"/>
<keyword evidence="12" id="KW-1185">Reference proteome</keyword>
<dbReference type="PANTHER" id="PTHR13006">
    <property type="entry name" value="PAPILLOMAVIRUS REGULATORY FACTOR PRF-1"/>
    <property type="match status" value="1"/>
</dbReference>
<evidence type="ECO:0000256" key="3">
    <source>
        <dbReference type="ARBA" id="ARBA00022771"/>
    </source>
</evidence>
<organism evidence="11 12">
    <name type="scientific">Chelydra serpentina</name>
    <name type="common">Snapping turtle</name>
    <name type="synonym">Testudo serpentina</name>
    <dbReference type="NCBI Taxonomy" id="8475"/>
    <lineage>
        <taxon>Eukaryota</taxon>
        <taxon>Metazoa</taxon>
        <taxon>Chordata</taxon>
        <taxon>Craniata</taxon>
        <taxon>Vertebrata</taxon>
        <taxon>Euteleostomi</taxon>
        <taxon>Archelosauria</taxon>
        <taxon>Testudinata</taxon>
        <taxon>Testudines</taxon>
        <taxon>Cryptodira</taxon>
        <taxon>Durocryptodira</taxon>
        <taxon>Americhelydia</taxon>
        <taxon>Chelydroidea</taxon>
        <taxon>Chelydridae</taxon>
        <taxon>Chelydra</taxon>
    </lineage>
</organism>
<dbReference type="GO" id="GO:0005634">
    <property type="term" value="C:nucleus"/>
    <property type="evidence" value="ECO:0007669"/>
    <property type="project" value="UniProtKB-SubCell"/>
</dbReference>
<dbReference type="PANTHER" id="PTHR13006:SF6">
    <property type="entry name" value="ZINC FINGER PROTEIN 395"/>
    <property type="match status" value="1"/>
</dbReference>
<keyword evidence="8" id="KW-0539">Nucleus</keyword>
<keyword evidence="6" id="KW-0238">DNA-binding</keyword>